<evidence type="ECO:0000313" key="2">
    <source>
        <dbReference type="EMBL" id="CAL4172528.1"/>
    </source>
</evidence>
<reference evidence="2 3" key="1">
    <citation type="submission" date="2024-05" db="EMBL/GenBank/DDBJ databases">
        <authorList>
            <person name="Wallberg A."/>
        </authorList>
    </citation>
    <scope>NUCLEOTIDE SEQUENCE [LARGE SCALE GENOMIC DNA]</scope>
</reference>
<evidence type="ECO:0000313" key="3">
    <source>
        <dbReference type="Proteomes" id="UP001497623"/>
    </source>
</evidence>
<gene>
    <name evidence="2" type="ORF">MNOR_LOCUS34278</name>
</gene>
<keyword evidence="3" id="KW-1185">Reference proteome</keyword>
<accession>A0AAV2SAF2</accession>
<name>A0AAV2SAF2_MEGNR</name>
<dbReference type="Proteomes" id="UP001497623">
    <property type="component" value="Unassembled WGS sequence"/>
</dbReference>
<feature type="compositionally biased region" description="Polar residues" evidence="1">
    <location>
        <begin position="103"/>
        <end position="119"/>
    </location>
</feature>
<feature type="region of interest" description="Disordered" evidence="1">
    <location>
        <begin position="97"/>
        <end position="120"/>
    </location>
</feature>
<comment type="caution">
    <text evidence="2">The sequence shown here is derived from an EMBL/GenBank/DDBJ whole genome shotgun (WGS) entry which is preliminary data.</text>
</comment>
<dbReference type="EMBL" id="CAXKWB010052236">
    <property type="protein sequence ID" value="CAL4172528.1"/>
    <property type="molecule type" value="Genomic_DNA"/>
</dbReference>
<sequence length="213" mass="23270">MKEIIFNILFVFFIGENKCSSNMAEDLEASVWKNFTAILENKTPSKSRFFNFTSNFNSITEWNTPTSNRNGNAHNFLDIKEGDEKLSDIKESKEADISDTPFVDNSHNSPSPKKTSTSLHFPKESKSALVISSKASASLNQLPLTAVSQQNNLASSVSASSLHAGMGCSTMSSGLPSTVSLNVSPGSACFGTPQRLQDLQLVQQRLKQLRTDN</sequence>
<dbReference type="AlphaFoldDB" id="A0AAV2SAF2"/>
<proteinExistence type="predicted"/>
<evidence type="ECO:0000256" key="1">
    <source>
        <dbReference type="SAM" id="MobiDB-lite"/>
    </source>
</evidence>
<organism evidence="2 3">
    <name type="scientific">Meganyctiphanes norvegica</name>
    <name type="common">Northern krill</name>
    <name type="synonym">Thysanopoda norvegica</name>
    <dbReference type="NCBI Taxonomy" id="48144"/>
    <lineage>
        <taxon>Eukaryota</taxon>
        <taxon>Metazoa</taxon>
        <taxon>Ecdysozoa</taxon>
        <taxon>Arthropoda</taxon>
        <taxon>Crustacea</taxon>
        <taxon>Multicrustacea</taxon>
        <taxon>Malacostraca</taxon>
        <taxon>Eumalacostraca</taxon>
        <taxon>Eucarida</taxon>
        <taxon>Euphausiacea</taxon>
        <taxon>Euphausiidae</taxon>
        <taxon>Meganyctiphanes</taxon>
    </lineage>
</organism>
<protein>
    <submittedName>
        <fullName evidence="2">Uncharacterized protein</fullName>
    </submittedName>
</protein>